<organism evidence="3 4">
    <name type="scientific">Cannabis sativa</name>
    <name type="common">Hemp</name>
    <name type="synonym">Marijuana</name>
    <dbReference type="NCBI Taxonomy" id="3483"/>
    <lineage>
        <taxon>Eukaryota</taxon>
        <taxon>Viridiplantae</taxon>
        <taxon>Streptophyta</taxon>
        <taxon>Embryophyta</taxon>
        <taxon>Tracheophyta</taxon>
        <taxon>Spermatophyta</taxon>
        <taxon>Magnoliopsida</taxon>
        <taxon>eudicotyledons</taxon>
        <taxon>Gunneridae</taxon>
        <taxon>Pentapetalae</taxon>
        <taxon>rosids</taxon>
        <taxon>fabids</taxon>
        <taxon>Rosales</taxon>
        <taxon>Cannabaceae</taxon>
        <taxon>Cannabis</taxon>
    </lineage>
</organism>
<dbReference type="OMA" id="KSATRWA"/>
<name>A0A803PBZ5_CANSA</name>
<dbReference type="PANTHER" id="PTHR31286:SF165">
    <property type="entry name" value="DUF4283 DOMAIN-CONTAINING PROTEIN"/>
    <property type="match status" value="1"/>
</dbReference>
<dbReference type="PANTHER" id="PTHR31286">
    <property type="entry name" value="GLYCINE-RICH CELL WALL STRUCTURAL PROTEIN 1.8-LIKE"/>
    <property type="match status" value="1"/>
</dbReference>
<dbReference type="EMBL" id="UZAU01000372">
    <property type="status" value="NOT_ANNOTATED_CDS"/>
    <property type="molecule type" value="Genomic_DNA"/>
</dbReference>
<reference evidence="3" key="2">
    <citation type="submission" date="2021-03" db="UniProtKB">
        <authorList>
            <consortium name="EnsemblPlants"/>
        </authorList>
    </citation>
    <scope>IDENTIFICATION</scope>
</reference>
<reference evidence="3" key="1">
    <citation type="submission" date="2018-11" db="EMBL/GenBank/DDBJ databases">
        <authorList>
            <person name="Grassa J C."/>
        </authorList>
    </citation>
    <scope>NUCLEOTIDE SEQUENCE [LARGE SCALE GENOMIC DNA]</scope>
</reference>
<feature type="region of interest" description="Disordered" evidence="1">
    <location>
        <begin position="265"/>
        <end position="296"/>
    </location>
</feature>
<feature type="domain" description="DUF4283" evidence="2">
    <location>
        <begin position="79"/>
        <end position="148"/>
    </location>
</feature>
<dbReference type="Proteomes" id="UP000596661">
    <property type="component" value="Chromosome 4"/>
</dbReference>
<accession>A0A803PBZ5</accession>
<evidence type="ECO:0000259" key="2">
    <source>
        <dbReference type="Pfam" id="PF14111"/>
    </source>
</evidence>
<protein>
    <recommendedName>
        <fullName evidence="2">DUF4283 domain-containing protein</fullName>
    </recommendedName>
</protein>
<feature type="compositionally biased region" description="Basic and acidic residues" evidence="1">
    <location>
        <begin position="270"/>
        <end position="279"/>
    </location>
</feature>
<keyword evidence="4" id="KW-1185">Reference proteome</keyword>
<dbReference type="AlphaFoldDB" id="A0A803PBZ5"/>
<evidence type="ECO:0000313" key="3">
    <source>
        <dbReference type="EnsemblPlants" id="cds.evm.model.04.1164"/>
    </source>
</evidence>
<dbReference type="InterPro" id="IPR040256">
    <property type="entry name" value="At4g02000-like"/>
</dbReference>
<evidence type="ECO:0000256" key="1">
    <source>
        <dbReference type="SAM" id="MobiDB-lite"/>
    </source>
</evidence>
<dbReference type="Gramene" id="evm.model.04.1164">
    <property type="protein sequence ID" value="cds.evm.model.04.1164"/>
    <property type="gene ID" value="evm.TU.04.1164"/>
</dbReference>
<dbReference type="Pfam" id="PF14111">
    <property type="entry name" value="DUF4283"/>
    <property type="match status" value="1"/>
</dbReference>
<dbReference type="EnsemblPlants" id="evm.model.04.1164">
    <property type="protein sequence ID" value="cds.evm.model.04.1164"/>
    <property type="gene ID" value="evm.TU.04.1164"/>
</dbReference>
<sequence>MVRKKKVVSKSKVVATVVGVDEPVKDLPSILDDGLCSETQTEVFFLCEDIETKISPGCSQSKSATRWAEEVENEESEAVLGANPPFRVFEGFVKRIWGHLGIDKIIRMHSGFTLFSFRDEVTRDIVLEIEVVHFDKKPMVLRPWSVDMDTVNMVRSVPVWIRLNSLGLQYWSRNNLSAMVSIIGKPIMIDKVTKDGSIVLFARVLVDMEISDNPPKMISYINERNQLMDQSVEYDWLPTKCTACDLLGHTVANCSKDKGLVWVGKQKGNHNGDQEKGRTEASAAAQGKNKKIVRPNKKDKLVTVQKNVIGEAKAIEASQEIDTGAGND</sequence>
<evidence type="ECO:0000313" key="4">
    <source>
        <dbReference type="Proteomes" id="UP000596661"/>
    </source>
</evidence>
<dbReference type="InterPro" id="IPR025558">
    <property type="entry name" value="DUF4283"/>
</dbReference>
<proteinExistence type="predicted"/>